<gene>
    <name evidence="2" type="ORF">SLS58_010637</name>
</gene>
<evidence type="ECO:0000256" key="1">
    <source>
        <dbReference type="SAM" id="MobiDB-lite"/>
    </source>
</evidence>
<dbReference type="EMBL" id="JAKEKT020000130">
    <property type="protein sequence ID" value="KAL1634484.1"/>
    <property type="molecule type" value="Genomic_DNA"/>
</dbReference>
<protein>
    <recommendedName>
        <fullName evidence="4">Zn(2)-C6 fungal-type domain-containing protein</fullName>
    </recommendedName>
</protein>
<reference evidence="2 3" key="1">
    <citation type="journal article" date="2023" name="Plant Dis.">
        <title>First Report of Diplodia intermedia Causing Canker and Dieback Diseases on Apple Trees in Canada.</title>
        <authorList>
            <person name="Ellouze W."/>
            <person name="Ilyukhin E."/>
            <person name="Sulman M."/>
            <person name="Ali S."/>
        </authorList>
    </citation>
    <scope>NUCLEOTIDE SEQUENCE [LARGE SCALE GENOMIC DNA]</scope>
    <source>
        <strain evidence="2 3">M45-28</strain>
    </source>
</reference>
<keyword evidence="3" id="KW-1185">Reference proteome</keyword>
<feature type="region of interest" description="Disordered" evidence="1">
    <location>
        <begin position="1"/>
        <end position="28"/>
    </location>
</feature>
<name>A0ABR3T4N1_9PEZI</name>
<sequence length="156" mass="17173">MASEYRPLRPAPPPATRGRYDLDHSTRTRKTRHKLINAACDACRKRKTKVTECAFETKDTEQTRSQATKLRMDQLAADLNDATRILNHLRLASDGQVAHVLARLRANEPFALIAASTDPGCDTAASSRTCHAAEQHSLEIIPSSSDTYPRASGCNT</sequence>
<accession>A0ABR3T4N1</accession>
<comment type="caution">
    <text evidence="2">The sequence shown here is derived from an EMBL/GenBank/DDBJ whole genome shotgun (WGS) entry which is preliminary data.</text>
</comment>
<evidence type="ECO:0000313" key="2">
    <source>
        <dbReference type="EMBL" id="KAL1634484.1"/>
    </source>
</evidence>
<dbReference type="Proteomes" id="UP001521184">
    <property type="component" value="Unassembled WGS sequence"/>
</dbReference>
<evidence type="ECO:0000313" key="3">
    <source>
        <dbReference type="Proteomes" id="UP001521184"/>
    </source>
</evidence>
<proteinExistence type="predicted"/>
<organism evidence="2 3">
    <name type="scientific">Diplodia intermedia</name>
    <dbReference type="NCBI Taxonomy" id="856260"/>
    <lineage>
        <taxon>Eukaryota</taxon>
        <taxon>Fungi</taxon>
        <taxon>Dikarya</taxon>
        <taxon>Ascomycota</taxon>
        <taxon>Pezizomycotina</taxon>
        <taxon>Dothideomycetes</taxon>
        <taxon>Dothideomycetes incertae sedis</taxon>
        <taxon>Botryosphaeriales</taxon>
        <taxon>Botryosphaeriaceae</taxon>
        <taxon>Diplodia</taxon>
    </lineage>
</organism>
<evidence type="ECO:0008006" key="4">
    <source>
        <dbReference type="Google" id="ProtNLM"/>
    </source>
</evidence>